<proteinExistence type="predicted"/>
<evidence type="ECO:0000256" key="1">
    <source>
        <dbReference type="SAM" id="MobiDB-lite"/>
    </source>
</evidence>
<reference evidence="2 3" key="1">
    <citation type="submission" date="2012-11" db="EMBL/GenBank/DDBJ databases">
        <authorList>
            <person name="Huguet-Tapia J.C."/>
            <person name="Durkin A.S."/>
            <person name="Pettis G.S."/>
            <person name="Badger J.H."/>
        </authorList>
    </citation>
    <scope>NUCLEOTIDE SEQUENCE [LARGE SCALE GENOMIC DNA]</scope>
    <source>
        <strain evidence="2 3">91-03</strain>
    </source>
</reference>
<dbReference type="AlphaFoldDB" id="L1KPD8"/>
<keyword evidence="3" id="KW-1185">Reference proteome</keyword>
<accession>L1KPD8</accession>
<organism evidence="2 3">
    <name type="scientific">Streptomyces ipomoeae 91-03</name>
    <dbReference type="NCBI Taxonomy" id="698759"/>
    <lineage>
        <taxon>Bacteria</taxon>
        <taxon>Bacillati</taxon>
        <taxon>Actinomycetota</taxon>
        <taxon>Actinomycetes</taxon>
        <taxon>Kitasatosporales</taxon>
        <taxon>Streptomycetaceae</taxon>
        <taxon>Streptomyces</taxon>
    </lineage>
</organism>
<evidence type="ECO:0000313" key="3">
    <source>
        <dbReference type="Proteomes" id="UP000010411"/>
    </source>
</evidence>
<dbReference type="EMBL" id="AEJC01000523">
    <property type="protein sequence ID" value="EKX62335.1"/>
    <property type="molecule type" value="Genomic_DNA"/>
</dbReference>
<dbReference type="Proteomes" id="UP000010411">
    <property type="component" value="Unassembled WGS sequence"/>
</dbReference>
<feature type="region of interest" description="Disordered" evidence="1">
    <location>
        <begin position="25"/>
        <end position="46"/>
    </location>
</feature>
<name>L1KPD8_9ACTN</name>
<comment type="caution">
    <text evidence="2">The sequence shown here is derived from an EMBL/GenBank/DDBJ whole genome shotgun (WGS) entry which is preliminary data.</text>
</comment>
<evidence type="ECO:0000313" key="2">
    <source>
        <dbReference type="EMBL" id="EKX62335.1"/>
    </source>
</evidence>
<protein>
    <submittedName>
        <fullName evidence="2">Uncharacterized protein</fullName>
    </submittedName>
</protein>
<gene>
    <name evidence="2" type="ORF">STRIP9103_08668</name>
</gene>
<sequence>MLQLVWNLLRDFAYGINAGHAIGHGVRVPARKPPRSPAGRHEGFPR</sequence>